<keyword evidence="1" id="KW-0732">Signal</keyword>
<name>A0ABZ0WKT5_9BURK</name>
<proteinExistence type="predicted"/>
<protein>
    <submittedName>
        <fullName evidence="2">Carboxypeptidase-like regulatory domain-containing protein</fullName>
    </submittedName>
</protein>
<accession>A0ABZ0WKT5</accession>
<feature type="signal peptide" evidence="1">
    <location>
        <begin position="1"/>
        <end position="27"/>
    </location>
</feature>
<evidence type="ECO:0000313" key="3">
    <source>
        <dbReference type="Proteomes" id="UP001325479"/>
    </source>
</evidence>
<evidence type="ECO:0000256" key="1">
    <source>
        <dbReference type="SAM" id="SignalP"/>
    </source>
</evidence>
<keyword evidence="3" id="KW-1185">Reference proteome</keyword>
<gene>
    <name evidence="2" type="ORF">U0042_28835</name>
</gene>
<dbReference type="RefSeq" id="WP_157977834.1">
    <property type="nucleotide sequence ID" value="NZ_CP139965.1"/>
</dbReference>
<feature type="chain" id="PRO_5046331145" evidence="1">
    <location>
        <begin position="28"/>
        <end position="261"/>
    </location>
</feature>
<evidence type="ECO:0000313" key="2">
    <source>
        <dbReference type="EMBL" id="WQD77977.1"/>
    </source>
</evidence>
<dbReference type="SUPFAM" id="SSF49452">
    <property type="entry name" value="Starch-binding domain-like"/>
    <property type="match status" value="1"/>
</dbReference>
<reference evidence="2 3" key="1">
    <citation type="submission" date="2023-12" db="EMBL/GenBank/DDBJ databases">
        <title>Genome sequencing and assembly of bacterial species from a model synthetic community.</title>
        <authorList>
            <person name="Hogle S.L."/>
        </authorList>
    </citation>
    <scope>NUCLEOTIDE SEQUENCE [LARGE SCALE GENOMIC DNA]</scope>
    <source>
        <strain evidence="2 3">HAMBI 2494</strain>
    </source>
</reference>
<dbReference type="EMBL" id="CP139965">
    <property type="protein sequence ID" value="WQD77977.1"/>
    <property type="molecule type" value="Genomic_DNA"/>
</dbReference>
<dbReference type="Proteomes" id="UP001325479">
    <property type="component" value="Chromosome"/>
</dbReference>
<dbReference type="InterPro" id="IPR013784">
    <property type="entry name" value="Carb-bd-like_fold"/>
</dbReference>
<organism evidence="2 3">
    <name type="scientific">Paraburkholderia kururiensis</name>
    <dbReference type="NCBI Taxonomy" id="984307"/>
    <lineage>
        <taxon>Bacteria</taxon>
        <taxon>Pseudomonadati</taxon>
        <taxon>Pseudomonadota</taxon>
        <taxon>Betaproteobacteria</taxon>
        <taxon>Burkholderiales</taxon>
        <taxon>Burkholderiaceae</taxon>
        <taxon>Paraburkholderia</taxon>
    </lineage>
</organism>
<sequence>MSAVRSPFFRAALLIGALLAVSSASVAQGPGKPPVVEPRDLVSPEERLDYCNEMHNASTLDERLAIARRMRDTLVARAKEKGVTLPSPMHRGMRGGMRGGMGGGNACRDPNGEAAMRSYGMDCGKVGLMVDSSQPGAVAAQAPRVEVHYANGVAYVSGGVGQDEADAMRAIRGNYSMRATFATANGTYLSDVAVRVENADGSTLFTTRSDGPFLYAKLPAGHYRLIATSDRIERARTIDIPRHGAVSVTLTWPAPTPKQSG</sequence>